<dbReference type="InterPro" id="IPR000792">
    <property type="entry name" value="Tscrpt_reg_LuxR_C"/>
</dbReference>
<dbReference type="EMBL" id="FOUY01000083">
    <property type="protein sequence ID" value="SFO54343.1"/>
    <property type="molecule type" value="Genomic_DNA"/>
</dbReference>
<gene>
    <name evidence="6" type="ORF">SAMN05216207_10834</name>
</gene>
<evidence type="ECO:0000259" key="5">
    <source>
        <dbReference type="PROSITE" id="PS50110"/>
    </source>
</evidence>
<evidence type="ECO:0000256" key="1">
    <source>
        <dbReference type="ARBA" id="ARBA00022553"/>
    </source>
</evidence>
<dbReference type="PROSITE" id="PS50110">
    <property type="entry name" value="RESPONSE_REGULATORY"/>
    <property type="match status" value="1"/>
</dbReference>
<dbReference type="SUPFAM" id="SSF52172">
    <property type="entry name" value="CheY-like"/>
    <property type="match status" value="1"/>
</dbReference>
<dbReference type="SMART" id="SM00448">
    <property type="entry name" value="REC"/>
    <property type="match status" value="1"/>
</dbReference>
<feature type="modified residue" description="4-aspartylphosphate" evidence="3">
    <location>
        <position position="78"/>
    </location>
</feature>
<dbReference type="STRING" id="260086.SAMN05216207_10834"/>
<dbReference type="PRINTS" id="PR00038">
    <property type="entry name" value="HTHLUXR"/>
</dbReference>
<dbReference type="PROSITE" id="PS00622">
    <property type="entry name" value="HTH_LUXR_1"/>
    <property type="match status" value="1"/>
</dbReference>
<evidence type="ECO:0000313" key="6">
    <source>
        <dbReference type="EMBL" id="SFO54343.1"/>
    </source>
</evidence>
<dbReference type="Pfam" id="PF00072">
    <property type="entry name" value="Response_reg"/>
    <property type="match status" value="1"/>
</dbReference>
<dbReference type="GO" id="GO:0006355">
    <property type="term" value="P:regulation of DNA-templated transcription"/>
    <property type="evidence" value="ECO:0007669"/>
    <property type="project" value="InterPro"/>
</dbReference>
<dbReference type="PANTHER" id="PTHR43214">
    <property type="entry name" value="TWO-COMPONENT RESPONSE REGULATOR"/>
    <property type="match status" value="1"/>
</dbReference>
<dbReference type="Pfam" id="PF00196">
    <property type="entry name" value="GerE"/>
    <property type="match status" value="1"/>
</dbReference>
<dbReference type="CDD" id="cd06170">
    <property type="entry name" value="LuxR_C_like"/>
    <property type="match status" value="1"/>
</dbReference>
<proteinExistence type="predicted"/>
<dbReference type="InterPro" id="IPR011006">
    <property type="entry name" value="CheY-like_superfamily"/>
</dbReference>
<dbReference type="SMART" id="SM00421">
    <property type="entry name" value="HTH_LUXR"/>
    <property type="match status" value="1"/>
</dbReference>
<dbReference type="InterPro" id="IPR001789">
    <property type="entry name" value="Sig_transdc_resp-reg_receiver"/>
</dbReference>
<dbReference type="InterPro" id="IPR039420">
    <property type="entry name" value="WalR-like"/>
</dbReference>
<accession>A0A1I5I1C7</accession>
<dbReference type="Gene3D" id="3.40.50.2300">
    <property type="match status" value="1"/>
</dbReference>
<keyword evidence="2" id="KW-0238">DNA-binding</keyword>
<dbReference type="SUPFAM" id="SSF46894">
    <property type="entry name" value="C-terminal effector domain of the bipartite response regulators"/>
    <property type="match status" value="1"/>
</dbReference>
<name>A0A1I5I1C7_PSUAM</name>
<dbReference type="GO" id="GO:0000160">
    <property type="term" value="P:phosphorelay signal transduction system"/>
    <property type="evidence" value="ECO:0007669"/>
    <property type="project" value="InterPro"/>
</dbReference>
<evidence type="ECO:0000256" key="3">
    <source>
        <dbReference type="PROSITE-ProRule" id="PRU00169"/>
    </source>
</evidence>
<evidence type="ECO:0000259" key="4">
    <source>
        <dbReference type="PROSITE" id="PS50043"/>
    </source>
</evidence>
<dbReference type="CDD" id="cd17535">
    <property type="entry name" value="REC_NarL-like"/>
    <property type="match status" value="1"/>
</dbReference>
<reference evidence="6 7" key="1">
    <citation type="submission" date="2016-10" db="EMBL/GenBank/DDBJ databases">
        <authorList>
            <person name="de Groot N.N."/>
        </authorList>
    </citation>
    <scope>NUCLEOTIDE SEQUENCE [LARGE SCALE GENOMIC DNA]</scope>
    <source>
        <strain evidence="6 7">CGMCC 4.1877</strain>
    </source>
</reference>
<sequence length="230" mass="24896">MTAGADESQRVTLRAGHEQLSAVLIDDHEIVLEGLKRALSRESIDVEAGFRTGEEAVHYLQAGDACRSGDRTDLVIVDLRLGGRSGVDLVEEVLAVRPGVQVAMLTSFEDRAAVVAAVRAGARGFFLKDSLCGELASGLRRVADGHLVIDSRLATAVLDTSLVSQFSNNELEILRLVAKGLSNRQIGDSMHLSHYTVKEYLSRSMRKLGTGTRAETVLRAVEGRLLTRES</sequence>
<feature type="domain" description="Response regulatory" evidence="5">
    <location>
        <begin position="21"/>
        <end position="143"/>
    </location>
</feature>
<dbReference type="PROSITE" id="PS50043">
    <property type="entry name" value="HTH_LUXR_2"/>
    <property type="match status" value="1"/>
</dbReference>
<dbReference type="InterPro" id="IPR016032">
    <property type="entry name" value="Sig_transdc_resp-reg_C-effctor"/>
</dbReference>
<keyword evidence="7" id="KW-1185">Reference proteome</keyword>
<organism evidence="6 7">
    <name type="scientific">Pseudonocardia ammonioxydans</name>
    <dbReference type="NCBI Taxonomy" id="260086"/>
    <lineage>
        <taxon>Bacteria</taxon>
        <taxon>Bacillati</taxon>
        <taxon>Actinomycetota</taxon>
        <taxon>Actinomycetes</taxon>
        <taxon>Pseudonocardiales</taxon>
        <taxon>Pseudonocardiaceae</taxon>
        <taxon>Pseudonocardia</taxon>
    </lineage>
</organism>
<protein>
    <submittedName>
        <fullName evidence="6">Two-component system, NarL family, response regulator LiaR</fullName>
    </submittedName>
</protein>
<dbReference type="InterPro" id="IPR058245">
    <property type="entry name" value="NreC/VraR/RcsB-like_REC"/>
</dbReference>
<dbReference type="Proteomes" id="UP000199614">
    <property type="component" value="Unassembled WGS sequence"/>
</dbReference>
<feature type="domain" description="HTH luxR-type" evidence="4">
    <location>
        <begin position="159"/>
        <end position="224"/>
    </location>
</feature>
<evidence type="ECO:0000256" key="2">
    <source>
        <dbReference type="ARBA" id="ARBA00023125"/>
    </source>
</evidence>
<evidence type="ECO:0000313" key="7">
    <source>
        <dbReference type="Proteomes" id="UP000199614"/>
    </source>
</evidence>
<dbReference type="AlphaFoldDB" id="A0A1I5I1C7"/>
<keyword evidence="1 3" id="KW-0597">Phosphoprotein</keyword>
<dbReference type="GO" id="GO:0003677">
    <property type="term" value="F:DNA binding"/>
    <property type="evidence" value="ECO:0007669"/>
    <property type="project" value="UniProtKB-KW"/>
</dbReference>